<name>A0AAD5XVU3_9FUNG</name>
<keyword evidence="1" id="KW-0863">Zinc-finger</keyword>
<dbReference type="SMART" id="SM00355">
    <property type="entry name" value="ZnF_C2H2"/>
    <property type="match status" value="2"/>
</dbReference>
<dbReference type="PROSITE" id="PS00028">
    <property type="entry name" value="ZINC_FINGER_C2H2_1"/>
    <property type="match status" value="1"/>
</dbReference>
<evidence type="ECO:0000259" key="2">
    <source>
        <dbReference type="PROSITE" id="PS50157"/>
    </source>
</evidence>
<gene>
    <name evidence="3" type="ORF">HK099_008486</name>
</gene>
<proteinExistence type="predicted"/>
<dbReference type="EMBL" id="JADGJW010000936">
    <property type="protein sequence ID" value="KAJ3209516.1"/>
    <property type="molecule type" value="Genomic_DNA"/>
</dbReference>
<dbReference type="PROSITE" id="PS50157">
    <property type="entry name" value="ZINC_FINGER_C2H2_2"/>
    <property type="match status" value="1"/>
</dbReference>
<dbReference type="AlphaFoldDB" id="A0AAD5XVU3"/>
<dbReference type="Gene3D" id="3.30.160.60">
    <property type="entry name" value="Classic Zinc Finger"/>
    <property type="match status" value="1"/>
</dbReference>
<keyword evidence="1" id="KW-0479">Metal-binding</keyword>
<dbReference type="InterPro" id="IPR036236">
    <property type="entry name" value="Znf_C2H2_sf"/>
</dbReference>
<protein>
    <recommendedName>
        <fullName evidence="2">C2H2-type domain-containing protein</fullName>
    </recommendedName>
</protein>
<dbReference type="InterPro" id="IPR013087">
    <property type="entry name" value="Znf_C2H2_type"/>
</dbReference>
<dbReference type="GO" id="GO:0008270">
    <property type="term" value="F:zinc ion binding"/>
    <property type="evidence" value="ECO:0007669"/>
    <property type="project" value="UniProtKB-KW"/>
</dbReference>
<dbReference type="SUPFAM" id="SSF57667">
    <property type="entry name" value="beta-beta-alpha zinc fingers"/>
    <property type="match status" value="1"/>
</dbReference>
<evidence type="ECO:0000313" key="3">
    <source>
        <dbReference type="EMBL" id="KAJ3209516.1"/>
    </source>
</evidence>
<evidence type="ECO:0000256" key="1">
    <source>
        <dbReference type="PROSITE-ProRule" id="PRU00042"/>
    </source>
</evidence>
<evidence type="ECO:0000313" key="4">
    <source>
        <dbReference type="Proteomes" id="UP001211065"/>
    </source>
</evidence>
<comment type="caution">
    <text evidence="3">The sequence shown here is derived from an EMBL/GenBank/DDBJ whole genome shotgun (WGS) entry which is preliminary data.</text>
</comment>
<feature type="domain" description="C2H2-type" evidence="2">
    <location>
        <begin position="68"/>
        <end position="95"/>
    </location>
</feature>
<keyword evidence="4" id="KW-1185">Reference proteome</keyword>
<dbReference type="Proteomes" id="UP001211065">
    <property type="component" value="Unassembled WGS sequence"/>
</dbReference>
<organism evidence="3 4">
    <name type="scientific">Clydaea vesicula</name>
    <dbReference type="NCBI Taxonomy" id="447962"/>
    <lineage>
        <taxon>Eukaryota</taxon>
        <taxon>Fungi</taxon>
        <taxon>Fungi incertae sedis</taxon>
        <taxon>Chytridiomycota</taxon>
        <taxon>Chytridiomycota incertae sedis</taxon>
        <taxon>Chytridiomycetes</taxon>
        <taxon>Lobulomycetales</taxon>
        <taxon>Lobulomycetaceae</taxon>
        <taxon>Clydaea</taxon>
    </lineage>
</organism>
<reference evidence="3" key="1">
    <citation type="submission" date="2020-05" db="EMBL/GenBank/DDBJ databases">
        <title>Phylogenomic resolution of chytrid fungi.</title>
        <authorList>
            <person name="Stajich J.E."/>
            <person name="Amses K."/>
            <person name="Simmons R."/>
            <person name="Seto K."/>
            <person name="Myers J."/>
            <person name="Bonds A."/>
            <person name="Quandt C.A."/>
            <person name="Barry K."/>
            <person name="Liu P."/>
            <person name="Grigoriev I."/>
            <person name="Longcore J.E."/>
            <person name="James T.Y."/>
        </authorList>
    </citation>
    <scope>NUCLEOTIDE SEQUENCE</scope>
    <source>
        <strain evidence="3">JEL0476</strain>
    </source>
</reference>
<accession>A0AAD5XVU3</accession>
<sequence>MLFVGCAKVFDHEAQTYEHCLQAHSLAGKQLCQWVSNHNFAGCGYKMNHKGQLRDHLIMHFSTDFRPLQCSICLKNIRSRQELNRHVKSHFKASDNENSCESAAKSEISVNDSENITNQTSTEIENKNLNKKNDGTAMDLDEDPIIFNDNNNNTSLVDDEAQQTELSDNLKDLINESLNSHLLFVENLYTIISNQNNERTKNNEHTQNISLKNQKHTDFAIASLFTKNLEVGNNGSPKIHVEQIMEHLKYSLSRHSLLLPINPSSSCVVGTNLGIFWTNYDKVLEKLQIAYTDDIKVSLTDSYIKDGAMGRIGQPSKKYFLDALVSSPNYSQNECINCLVEIVPNSIKLLYTPFFINLSRALLGEIKNIFKDGLTIKGDTSFLKPTYNPNFPFKRLLMTIGETIKSCLEGYLTNEDTLNFYEPTVDSPLYRHPSDCTAAALLMNYKQAFPSVAKYNKIFLQSLKQVLKLGVDEIVKKLIYSDSQIGKICRKTCCFGFLCSGAVRFNWDIFCFEDESFIWFRLGVDENFILSPIKDLDLNFESVKI</sequence>
<keyword evidence="1" id="KW-0862">Zinc</keyword>